<dbReference type="PROSITE" id="PS50110">
    <property type="entry name" value="RESPONSE_REGULATORY"/>
    <property type="match status" value="2"/>
</dbReference>
<name>A0ABX1MUD3_9RHOO</name>
<dbReference type="InterPro" id="IPR035919">
    <property type="entry name" value="EAL_sf"/>
</dbReference>
<evidence type="ECO:0000256" key="2">
    <source>
        <dbReference type="SAM" id="MobiDB-lite"/>
    </source>
</evidence>
<sequence>MDSARSIKNFRALVLDDDEVMREVAEDLLHRLGIEQVLTAEDGNAGLSLLQSADPEPNLLLCDLNMPGMDGIELLRTIAARGFMGDVVVLSGAGAPVLKAAERLAIEYGLGFLGVLAKPVSERQLAEVLQRSRRPTADRAPHDILDPLTPDEIRSGLDTGRLALVFQPKVSAKDYRVSGFECLARWRHPARGLLSPGAFIPVIEQHGLIDRFTHEVFRLAVAHQREWRVAGHTIRLNVNVSMDNLLRLDLPETLEGLVDSAGGSPRDIILELTETRLLQNRRDGLDVLLRMCLKGFGVSIDDFGTGTSTMERLQHLPITELKIDRAFVHGAAKDPTARAILESSATLGRTLGLGVVAEGVETEEDLATVRAAGCDEVQGYLVAKPMGAEEVLLWIERWEARRGEMTSTRHAPTLLVVDGDEIARAQLSSALGDHYRVRTAASGEEALVQVAQERPDLVLLDVRFPGGMDGYETCRRLTSTVGTTPVPVIFLSTCGAIEERLKGYDAGADDYLVKPVDPRELRAKLVRLLERTTGRSGMPRTPSDRFPPTTTASEPSPTASPTAHQQKP</sequence>
<dbReference type="Gene3D" id="3.20.20.450">
    <property type="entry name" value="EAL domain"/>
    <property type="match status" value="1"/>
</dbReference>
<dbReference type="Proteomes" id="UP000652074">
    <property type="component" value="Unassembled WGS sequence"/>
</dbReference>
<dbReference type="PANTHER" id="PTHR33121">
    <property type="entry name" value="CYCLIC DI-GMP PHOSPHODIESTERASE PDEF"/>
    <property type="match status" value="1"/>
</dbReference>
<dbReference type="PROSITE" id="PS50883">
    <property type="entry name" value="EAL"/>
    <property type="match status" value="1"/>
</dbReference>
<dbReference type="SUPFAM" id="SSF141868">
    <property type="entry name" value="EAL domain-like"/>
    <property type="match status" value="1"/>
</dbReference>
<keyword evidence="6" id="KW-1185">Reference proteome</keyword>
<feature type="region of interest" description="Disordered" evidence="2">
    <location>
        <begin position="530"/>
        <end position="568"/>
    </location>
</feature>
<dbReference type="InterPro" id="IPR001789">
    <property type="entry name" value="Sig_transdc_resp-reg_receiver"/>
</dbReference>
<dbReference type="SMART" id="SM00052">
    <property type="entry name" value="EAL"/>
    <property type="match status" value="1"/>
</dbReference>
<dbReference type="InterPro" id="IPR011006">
    <property type="entry name" value="CheY-like_superfamily"/>
</dbReference>
<dbReference type="PANTHER" id="PTHR33121:SF79">
    <property type="entry name" value="CYCLIC DI-GMP PHOSPHODIESTERASE PDED-RELATED"/>
    <property type="match status" value="1"/>
</dbReference>
<reference evidence="5 6" key="1">
    <citation type="submission" date="2019-12" db="EMBL/GenBank/DDBJ databases">
        <title>Comparative genomics gives insights into the taxonomy of the Azoarcus-Aromatoleum group and reveals separate origins of nif in the plant-associated Azoarcus and non-plant-associated Aromatoleum sub-groups.</title>
        <authorList>
            <person name="Lafos M."/>
            <person name="Maluk M."/>
            <person name="Batista M."/>
            <person name="Junghare M."/>
            <person name="Carmona M."/>
            <person name="Faoro H."/>
            <person name="Cruz L.M."/>
            <person name="Battistoni F."/>
            <person name="De Souza E."/>
            <person name="Pedrosa F."/>
            <person name="Chen W.-M."/>
            <person name="Poole P.S."/>
            <person name="Dixon R.A."/>
            <person name="James E.K."/>
        </authorList>
    </citation>
    <scope>NUCLEOTIDE SEQUENCE [LARGE SCALE GENOMIC DNA]</scope>
    <source>
        <strain evidence="5 6">ToN1</strain>
    </source>
</reference>
<dbReference type="Pfam" id="PF00563">
    <property type="entry name" value="EAL"/>
    <property type="match status" value="1"/>
</dbReference>
<dbReference type="Pfam" id="PF00072">
    <property type="entry name" value="Response_reg"/>
    <property type="match status" value="2"/>
</dbReference>
<evidence type="ECO:0000256" key="1">
    <source>
        <dbReference type="PROSITE-ProRule" id="PRU00169"/>
    </source>
</evidence>
<evidence type="ECO:0000313" key="6">
    <source>
        <dbReference type="Proteomes" id="UP000652074"/>
    </source>
</evidence>
<keyword evidence="1" id="KW-0597">Phosphoprotein</keyword>
<accession>A0ABX1MUD3</accession>
<protein>
    <submittedName>
        <fullName evidence="5">EAL domain-containing protein</fullName>
    </submittedName>
</protein>
<feature type="modified residue" description="4-aspartylphosphate" evidence="1">
    <location>
        <position position="63"/>
    </location>
</feature>
<dbReference type="RefSeq" id="WP_169208898.1">
    <property type="nucleotide sequence ID" value="NZ_CP059560.1"/>
</dbReference>
<comment type="caution">
    <text evidence="5">The sequence shown here is derived from an EMBL/GenBank/DDBJ whole genome shotgun (WGS) entry which is preliminary data.</text>
</comment>
<feature type="domain" description="Response regulatory" evidence="3">
    <location>
        <begin position="413"/>
        <end position="529"/>
    </location>
</feature>
<evidence type="ECO:0000313" key="5">
    <source>
        <dbReference type="EMBL" id="NMF91592.1"/>
    </source>
</evidence>
<dbReference type="SMART" id="SM00448">
    <property type="entry name" value="REC"/>
    <property type="match status" value="2"/>
</dbReference>
<dbReference type="SUPFAM" id="SSF52172">
    <property type="entry name" value="CheY-like"/>
    <property type="match status" value="2"/>
</dbReference>
<feature type="domain" description="Response regulatory" evidence="3">
    <location>
        <begin position="11"/>
        <end position="133"/>
    </location>
</feature>
<feature type="domain" description="EAL" evidence="4">
    <location>
        <begin position="146"/>
        <end position="399"/>
    </location>
</feature>
<evidence type="ECO:0000259" key="3">
    <source>
        <dbReference type="PROSITE" id="PS50110"/>
    </source>
</evidence>
<dbReference type="InterPro" id="IPR050706">
    <property type="entry name" value="Cyclic-di-GMP_PDE-like"/>
</dbReference>
<dbReference type="Gene3D" id="3.40.50.2300">
    <property type="match status" value="2"/>
</dbReference>
<dbReference type="EMBL" id="WTVR01000101">
    <property type="protein sequence ID" value="NMF91592.1"/>
    <property type="molecule type" value="Genomic_DNA"/>
</dbReference>
<feature type="compositionally biased region" description="Low complexity" evidence="2">
    <location>
        <begin position="547"/>
        <end position="568"/>
    </location>
</feature>
<proteinExistence type="predicted"/>
<feature type="modified residue" description="4-aspartylphosphate" evidence="1">
    <location>
        <position position="461"/>
    </location>
</feature>
<gene>
    <name evidence="5" type="ORF">GPA26_24330</name>
</gene>
<dbReference type="CDD" id="cd01948">
    <property type="entry name" value="EAL"/>
    <property type="match status" value="1"/>
</dbReference>
<dbReference type="InterPro" id="IPR001633">
    <property type="entry name" value="EAL_dom"/>
</dbReference>
<organism evidence="5 6">
    <name type="scientific">Aromatoleum petrolei</name>
    <dbReference type="NCBI Taxonomy" id="76116"/>
    <lineage>
        <taxon>Bacteria</taxon>
        <taxon>Pseudomonadati</taxon>
        <taxon>Pseudomonadota</taxon>
        <taxon>Betaproteobacteria</taxon>
        <taxon>Rhodocyclales</taxon>
        <taxon>Rhodocyclaceae</taxon>
        <taxon>Aromatoleum</taxon>
    </lineage>
</organism>
<evidence type="ECO:0000259" key="4">
    <source>
        <dbReference type="PROSITE" id="PS50883"/>
    </source>
</evidence>